<organism evidence="2 3">
    <name type="scientific">Hyaloscypha hepaticicola</name>
    <dbReference type="NCBI Taxonomy" id="2082293"/>
    <lineage>
        <taxon>Eukaryota</taxon>
        <taxon>Fungi</taxon>
        <taxon>Dikarya</taxon>
        <taxon>Ascomycota</taxon>
        <taxon>Pezizomycotina</taxon>
        <taxon>Leotiomycetes</taxon>
        <taxon>Helotiales</taxon>
        <taxon>Hyaloscyphaceae</taxon>
        <taxon>Hyaloscypha</taxon>
    </lineage>
</organism>
<feature type="compositionally biased region" description="Polar residues" evidence="1">
    <location>
        <begin position="1407"/>
        <end position="1425"/>
    </location>
</feature>
<feature type="compositionally biased region" description="Polar residues" evidence="1">
    <location>
        <begin position="1366"/>
        <end position="1379"/>
    </location>
</feature>
<protein>
    <recommendedName>
        <fullName evidence="4">Protein NO VEIN C-terminal domain-containing protein</fullName>
    </recommendedName>
</protein>
<evidence type="ECO:0000313" key="3">
    <source>
        <dbReference type="Proteomes" id="UP000235672"/>
    </source>
</evidence>
<reference evidence="2 3" key="1">
    <citation type="submission" date="2016-05" db="EMBL/GenBank/DDBJ databases">
        <title>A degradative enzymes factory behind the ericoid mycorrhizal symbiosis.</title>
        <authorList>
            <consortium name="DOE Joint Genome Institute"/>
            <person name="Martino E."/>
            <person name="Morin E."/>
            <person name="Grelet G."/>
            <person name="Kuo A."/>
            <person name="Kohler A."/>
            <person name="Daghino S."/>
            <person name="Barry K."/>
            <person name="Choi C."/>
            <person name="Cichocki N."/>
            <person name="Clum A."/>
            <person name="Copeland A."/>
            <person name="Hainaut M."/>
            <person name="Haridas S."/>
            <person name="Labutti K."/>
            <person name="Lindquist E."/>
            <person name="Lipzen A."/>
            <person name="Khouja H.-R."/>
            <person name="Murat C."/>
            <person name="Ohm R."/>
            <person name="Olson A."/>
            <person name="Spatafora J."/>
            <person name="Veneault-Fourrey C."/>
            <person name="Henrissat B."/>
            <person name="Grigoriev I."/>
            <person name="Martin F."/>
            <person name="Perotto S."/>
        </authorList>
    </citation>
    <scope>NUCLEOTIDE SEQUENCE [LARGE SCALE GENOMIC DNA]</scope>
    <source>
        <strain evidence="2 3">UAMH 7357</strain>
    </source>
</reference>
<evidence type="ECO:0000313" key="2">
    <source>
        <dbReference type="EMBL" id="PMD21352.1"/>
    </source>
</evidence>
<dbReference type="PANTHER" id="PTHR32387:SF0">
    <property type="entry name" value="PROTEIN NO VEIN"/>
    <property type="match status" value="1"/>
</dbReference>
<dbReference type="Proteomes" id="UP000235672">
    <property type="component" value="Unassembled WGS sequence"/>
</dbReference>
<accession>A0A2J6Q4Y4</accession>
<dbReference type="NCBIfam" id="NF047352">
    <property type="entry name" value="P_loop_sacsin"/>
    <property type="match status" value="1"/>
</dbReference>
<name>A0A2J6Q4Y4_9HELO</name>
<evidence type="ECO:0000256" key="1">
    <source>
        <dbReference type="SAM" id="MobiDB-lite"/>
    </source>
</evidence>
<dbReference type="InterPro" id="IPR036890">
    <property type="entry name" value="HATPase_C_sf"/>
</dbReference>
<feature type="compositionally biased region" description="Low complexity" evidence="1">
    <location>
        <begin position="1386"/>
        <end position="1403"/>
    </location>
</feature>
<dbReference type="OrthoDB" id="1262810at2759"/>
<dbReference type="SUPFAM" id="SSF55874">
    <property type="entry name" value="ATPase domain of HSP90 chaperone/DNA topoisomerase II/histidine kinase"/>
    <property type="match status" value="1"/>
</dbReference>
<proteinExistence type="predicted"/>
<feature type="region of interest" description="Disordered" evidence="1">
    <location>
        <begin position="1349"/>
        <end position="1434"/>
    </location>
</feature>
<evidence type="ECO:0008006" key="4">
    <source>
        <dbReference type="Google" id="ProtNLM"/>
    </source>
</evidence>
<dbReference type="InterPro" id="IPR052957">
    <property type="entry name" value="Auxin_embryo_med"/>
</dbReference>
<keyword evidence="3" id="KW-1185">Reference proteome</keyword>
<sequence>MTANNLISPAEAQQLVQRIARGYGWISQRARDASDQEALEAIDMLQESLGIAVRTLATNLYKSQARFVFELIQNAEDNDYRKASSSGTKPYIKFKVYRNKIVIDSNEDGFTAENVVAICKVGQSTKKTSGSQQYIGEKGIGFKSVFMVASKVHIQSGPFSFFFEHQPGARGMGLVTPVWEPAKVALPDPLTRITLTLLDKLDYLELLSQFDDLPDTFLLFLKKLGEITIEKIDSGGNILESTTFSCTHDDSSRQATLSKIHRKGFEDPQPSLKHYHITRKLLKDLSLDEHRDSDTAEVVLAFPLDVEFEPTPIIGPQEVYAYLPLGDFGFSFLIQSDFVTQASRQDVMERQRNKEILDGIAEAFLDAVCQFCDQPTLQYRWPRYIPLRISKPFWARLKDKIHELLKGRAVLRGNSHGPLRPIHQLKQIPDPFKDEFGNALVADLDDEMYLASEYQQEDIAALVSLGLGAVDFGAAVARFRHDLEQPSSKSRFKSPETNDDWHTRTAKLLLQPFEKKKSSTIIDAIRRLACIPLQNGKWIAITEGAVFFPHTDGIRIPTNLGLNIVDEKSITNQSRKKFFVTLGVKSVSIQTVRELVLGRYLQESSSVDFETSLNDLHFLYSTHSPGTTIKLRESTSLWVFNHRYRRIHDEQDLYFSEEDILDFEDDEDDLYIQSNEEYSFQELMGSVLEVAPYNSAVFGSFIHPDYCKQIEHLPVRGDGPTLTFKAWLQEIIGISTHPRLVDSKDPTQLSAIFRYIIEVRPKKLLGTLKAHWASYAAVMNIDLTSKISDAVVPNTNIGSKALKETFIPSETLKVKCGEFLDIEKFPFLMLEKIPDIEGWKFLSVFHVGIEDSLDFWLQTLYYCKISNAPFRYEIYEVIQRKIWALGTLTEDIENRVWRFITDNELVLAPSCRGRPRSWTYPGCCLWDAPDYMTTSWALLPCLSHLDTSILAIFFVKTLDIDDVSWVDLVSELEGIKAESKLDLKIVQDIYLRLQKMSADLDSEELDAILYSFENEALIYDVLSQEWTPPSACLWSQDAQVPGKSTISGQYRDLKDLFVGVLKVKIPDLRLLVEELKRVAQSSASIDDIKSLIWQINSFDPSIEDLETLRGSKLFPVRKANGRIELRTRMARFSVIDRQLWANAFEGKLDYLDFSLKEVRTLQPFLAGMKIGRYLSEVVIEKSSLQGIIPEPNAKRTRDLQRRAYALSRCATHFGSPRAKNDGQALYQLLLRSKVYETDSIIGSLEHTLDGETVIINVSKTNIHIEESPEDLNIYVPKDSRDQEMCYLRQLPTKLFNETMMGELDSNSTLAVDSTAVSIITAIFASSDGVIDLVLEEAGIVPVPYPDQYEEKNQQSQPEDVLPSPDIDQQQNAESETASGMATPGVSTSSSRSNSFSATATSSRQESCRPNVTSPSIQLINSSPRPSSAPVIPDNAPHPFMPENSRAEYRRLLDNIITAARNKRGAFPFQGVFNLDALLNALPVEAAREENNYDLPFGVRNENQLAHDIKVGAAGELYAFEILSRLETSLPEFGRDNWESTIRKHVTIHENYSGMEPWYGAETADIIYKDTEGECTQLLITNGYLDGSIWAHARPKYFLEVKTTTKECATRFFLSKSQYKRMQRMKLGVEASAEVYIILRVFNLNRDNIDMRLYVDPAGMEERGELHFTSESYSVVPPAGDEH</sequence>
<dbReference type="Gene3D" id="3.30.565.10">
    <property type="entry name" value="Histidine kinase-like ATPase, C-terminal domain"/>
    <property type="match status" value="1"/>
</dbReference>
<dbReference type="PANTHER" id="PTHR32387">
    <property type="entry name" value="WU:FJ29H11"/>
    <property type="match status" value="1"/>
</dbReference>
<dbReference type="EMBL" id="KZ613481">
    <property type="protein sequence ID" value="PMD21352.1"/>
    <property type="molecule type" value="Genomic_DNA"/>
</dbReference>
<gene>
    <name evidence="2" type="ORF">NA56DRAFT_645632</name>
</gene>
<dbReference type="STRING" id="1745343.A0A2J6Q4Y4"/>